<comment type="caution">
    <text evidence="2">The sequence shown here is derived from an EMBL/GenBank/DDBJ whole genome shotgun (WGS) entry which is preliminary data.</text>
</comment>
<gene>
    <name evidence="2" type="ORF">NDU88_005690</name>
</gene>
<evidence type="ECO:0000313" key="3">
    <source>
        <dbReference type="Proteomes" id="UP001066276"/>
    </source>
</evidence>
<name>A0AAV7VME6_PLEWA</name>
<dbReference type="EMBL" id="JANPWB010000003">
    <property type="protein sequence ID" value="KAJ1201886.1"/>
    <property type="molecule type" value="Genomic_DNA"/>
</dbReference>
<dbReference type="InterPro" id="IPR004244">
    <property type="entry name" value="Transposase_22"/>
</dbReference>
<evidence type="ECO:0000313" key="2">
    <source>
        <dbReference type="EMBL" id="KAJ1201886.1"/>
    </source>
</evidence>
<dbReference type="Gene3D" id="1.20.1270.70">
    <property type="entry name" value="Designed single chain three-helix bundle"/>
    <property type="match status" value="1"/>
</dbReference>
<keyword evidence="1" id="KW-0175">Coiled coil</keyword>
<accession>A0AAV7VME6</accession>
<dbReference type="AlphaFoldDB" id="A0AAV7VME6"/>
<dbReference type="PANTHER" id="PTHR11505">
    <property type="entry name" value="L1 TRANSPOSABLE ELEMENT-RELATED"/>
    <property type="match status" value="1"/>
</dbReference>
<evidence type="ECO:0008006" key="4">
    <source>
        <dbReference type="Google" id="ProtNLM"/>
    </source>
</evidence>
<proteinExistence type="predicted"/>
<keyword evidence="3" id="KW-1185">Reference proteome</keyword>
<dbReference type="Proteomes" id="UP001066276">
    <property type="component" value="Chromosome 2_1"/>
</dbReference>
<organism evidence="2 3">
    <name type="scientific">Pleurodeles waltl</name>
    <name type="common">Iberian ribbed newt</name>
    <dbReference type="NCBI Taxonomy" id="8319"/>
    <lineage>
        <taxon>Eukaryota</taxon>
        <taxon>Metazoa</taxon>
        <taxon>Chordata</taxon>
        <taxon>Craniata</taxon>
        <taxon>Vertebrata</taxon>
        <taxon>Euteleostomi</taxon>
        <taxon>Amphibia</taxon>
        <taxon>Batrachia</taxon>
        <taxon>Caudata</taxon>
        <taxon>Salamandroidea</taxon>
        <taxon>Salamandridae</taxon>
        <taxon>Pleurodelinae</taxon>
        <taxon>Pleurodeles</taxon>
    </lineage>
</organism>
<feature type="coiled-coil region" evidence="1">
    <location>
        <begin position="88"/>
        <end position="143"/>
    </location>
</feature>
<protein>
    <recommendedName>
        <fullName evidence="4">L1 transposable element RRM domain-containing protein</fullName>
    </recommendedName>
</protein>
<evidence type="ECO:0000256" key="1">
    <source>
        <dbReference type="SAM" id="Coils"/>
    </source>
</evidence>
<reference evidence="2" key="1">
    <citation type="journal article" date="2022" name="bioRxiv">
        <title>Sequencing and chromosome-scale assembly of the giantPleurodeles waltlgenome.</title>
        <authorList>
            <person name="Brown T."/>
            <person name="Elewa A."/>
            <person name="Iarovenko S."/>
            <person name="Subramanian E."/>
            <person name="Araus A.J."/>
            <person name="Petzold A."/>
            <person name="Susuki M."/>
            <person name="Suzuki K.-i.T."/>
            <person name="Hayashi T."/>
            <person name="Toyoda A."/>
            <person name="Oliveira C."/>
            <person name="Osipova E."/>
            <person name="Leigh N.D."/>
            <person name="Simon A."/>
            <person name="Yun M.H."/>
        </authorList>
    </citation>
    <scope>NUCLEOTIDE SEQUENCE</scope>
    <source>
        <strain evidence="2">20211129_DDA</strain>
        <tissue evidence="2">Liver</tissue>
    </source>
</reference>
<dbReference type="Gene3D" id="3.30.70.1820">
    <property type="entry name" value="L1 transposable element, RRM domain"/>
    <property type="match status" value="1"/>
</dbReference>
<sequence length="304" mass="34223">MASGASALVGLVQPPVYMGEEIGPSLENVISGELTAESVEPQRGPPDETNSLSSQSGTLESLLYSLTKEDRQGFLVSQTNQKGIQEVCEALANKMDLLTQQTQALENQVDQLNEAVEKHTREIDELKAKSNQGSERVEALENNARRNNIKLINVPKGSEGEDIKAFVVDLLKQSGAWEGHKEVLSRDMQRVHRDPFRKPPNRVNPRRILVNFLTYAVKEKILLKALSMETLSEKDDSFEVRSNVSHITSNRQWELGKRMEDFKKLGATAQLKFPATMRVMRNNKMYNLRDVQEADTLLDKFKDG</sequence>